<evidence type="ECO:0008006" key="3">
    <source>
        <dbReference type="Google" id="ProtNLM"/>
    </source>
</evidence>
<dbReference type="AlphaFoldDB" id="A0A433Q1Z3"/>
<comment type="caution">
    <text evidence="1">The sequence shown here is derived from an EMBL/GenBank/DDBJ whole genome shotgun (WGS) entry which is preliminary data.</text>
</comment>
<dbReference type="Proteomes" id="UP000274822">
    <property type="component" value="Unassembled WGS sequence"/>
</dbReference>
<name>A0A433Q1Z3_9FUNG</name>
<dbReference type="EMBL" id="RBNJ01018407">
    <property type="protein sequence ID" value="RUS23831.1"/>
    <property type="molecule type" value="Genomic_DNA"/>
</dbReference>
<keyword evidence="2" id="KW-1185">Reference proteome</keyword>
<protein>
    <recommendedName>
        <fullName evidence="3">Response regulatory domain-containing protein</fullName>
    </recommendedName>
</protein>
<accession>A0A433Q1Z3</accession>
<organism evidence="1 2">
    <name type="scientific">Jimgerdemannia flammicorona</name>
    <dbReference type="NCBI Taxonomy" id="994334"/>
    <lineage>
        <taxon>Eukaryota</taxon>
        <taxon>Fungi</taxon>
        <taxon>Fungi incertae sedis</taxon>
        <taxon>Mucoromycota</taxon>
        <taxon>Mucoromycotina</taxon>
        <taxon>Endogonomycetes</taxon>
        <taxon>Endogonales</taxon>
        <taxon>Endogonaceae</taxon>
        <taxon>Jimgerdemannia</taxon>
    </lineage>
</organism>
<evidence type="ECO:0000313" key="1">
    <source>
        <dbReference type="EMBL" id="RUS23831.1"/>
    </source>
</evidence>
<reference evidence="1 2" key="1">
    <citation type="journal article" date="2018" name="New Phytol.">
        <title>Phylogenomics of Endogonaceae and evolution of mycorrhizas within Mucoromycota.</title>
        <authorList>
            <person name="Chang Y."/>
            <person name="Desiro A."/>
            <person name="Na H."/>
            <person name="Sandor L."/>
            <person name="Lipzen A."/>
            <person name="Clum A."/>
            <person name="Barry K."/>
            <person name="Grigoriev I.V."/>
            <person name="Martin F.M."/>
            <person name="Stajich J.E."/>
            <person name="Smith M.E."/>
            <person name="Bonito G."/>
            <person name="Spatafora J.W."/>
        </authorList>
    </citation>
    <scope>NUCLEOTIDE SEQUENCE [LARGE SCALE GENOMIC DNA]</scope>
    <source>
        <strain evidence="1 2">AD002</strain>
    </source>
</reference>
<gene>
    <name evidence="1" type="ORF">BC938DRAFT_474559</name>
</gene>
<sequence>MAKGSCTLKRQTKQECRDSVARHMTNVAGYLATDHIHPLHPPSPTTTPPLPDCLATRMSEHDAAANLPKILDDQAPPSYLASAIKPRVVLWVDDNPENNAKLIAEAKAAGINVQTAKSTAAACELIDNGIKDWGDFRVITDMHRIEGFGVEEPQAGLKLMGELLTRRFAKYPILLFTGTQANVTMWQAKHPNLKSTIDYTVARDFVLFNV</sequence>
<proteinExistence type="predicted"/>
<evidence type="ECO:0000313" key="2">
    <source>
        <dbReference type="Proteomes" id="UP000274822"/>
    </source>
</evidence>